<feature type="compositionally biased region" description="Basic and acidic residues" evidence="1">
    <location>
        <begin position="106"/>
        <end position="117"/>
    </location>
</feature>
<dbReference type="EMBL" id="CADCWF010000005">
    <property type="protein sequence ID" value="CAA9533901.1"/>
    <property type="molecule type" value="Genomic_DNA"/>
</dbReference>
<feature type="compositionally biased region" description="Basic residues" evidence="1">
    <location>
        <begin position="118"/>
        <end position="131"/>
    </location>
</feature>
<organism evidence="2">
    <name type="scientific">uncultured Thermomicrobiales bacterium</name>
    <dbReference type="NCBI Taxonomy" id="1645740"/>
    <lineage>
        <taxon>Bacteria</taxon>
        <taxon>Pseudomonadati</taxon>
        <taxon>Thermomicrobiota</taxon>
        <taxon>Thermomicrobia</taxon>
        <taxon>Thermomicrobiales</taxon>
        <taxon>environmental samples</taxon>
    </lineage>
</organism>
<evidence type="ECO:0000256" key="1">
    <source>
        <dbReference type="SAM" id="MobiDB-lite"/>
    </source>
</evidence>
<protein>
    <submittedName>
        <fullName evidence="2">Uncharacterized protein</fullName>
    </submittedName>
</protein>
<evidence type="ECO:0000313" key="2">
    <source>
        <dbReference type="EMBL" id="CAA9533901.1"/>
    </source>
</evidence>
<accession>A0A6J4TWA6</accession>
<sequence length="131" mass="13531">MPRALGWQQPARLEVGDESLSQRPAAGVTEADGVSDERDAVGEVGRDLSGGKGEAGLAAAGAAQGDERDIVAAEDGGDGSDVLLTSDQSGTGERQGGEDFGNVVGNRRDREEAEPGTRVRRAVVHRGHRLA</sequence>
<dbReference type="AlphaFoldDB" id="A0A6J4TWA6"/>
<feature type="compositionally biased region" description="Basic and acidic residues" evidence="1">
    <location>
        <begin position="35"/>
        <end position="46"/>
    </location>
</feature>
<proteinExistence type="predicted"/>
<feature type="compositionally biased region" description="Low complexity" evidence="1">
    <location>
        <begin position="55"/>
        <end position="64"/>
    </location>
</feature>
<reference evidence="2" key="1">
    <citation type="submission" date="2020-02" db="EMBL/GenBank/DDBJ databases">
        <authorList>
            <person name="Meier V. D."/>
        </authorList>
    </citation>
    <scope>NUCLEOTIDE SEQUENCE</scope>
    <source>
        <strain evidence="2">AVDCRST_MAG59</strain>
    </source>
</reference>
<feature type="region of interest" description="Disordered" evidence="1">
    <location>
        <begin position="1"/>
        <end position="131"/>
    </location>
</feature>
<name>A0A6J4TWA6_9BACT</name>
<feature type="compositionally biased region" description="Polar residues" evidence="1">
    <location>
        <begin position="83"/>
        <end position="92"/>
    </location>
</feature>
<gene>
    <name evidence="2" type="ORF">AVDCRST_MAG59-89</name>
</gene>